<dbReference type="SMART" id="SM00827">
    <property type="entry name" value="PKS_AT"/>
    <property type="match status" value="1"/>
</dbReference>
<proteinExistence type="predicted"/>
<keyword evidence="2" id="KW-0175">Coiled coil</keyword>
<dbReference type="Gene3D" id="1.25.40.20">
    <property type="entry name" value="Ankyrin repeat-containing domain"/>
    <property type="match status" value="1"/>
</dbReference>
<name>K8FCX8_9CHLO</name>
<evidence type="ECO:0000313" key="4">
    <source>
        <dbReference type="EMBL" id="CCO19923.1"/>
    </source>
</evidence>
<dbReference type="InterPro" id="IPR016036">
    <property type="entry name" value="Malonyl_transacylase_ACP-bd"/>
</dbReference>
<feature type="repeat" description="ANK" evidence="1">
    <location>
        <begin position="84"/>
        <end position="120"/>
    </location>
</feature>
<dbReference type="Proteomes" id="UP000198341">
    <property type="component" value="Chromosome 15"/>
</dbReference>
<dbReference type="STRING" id="41875.K8FCX8"/>
<dbReference type="SUPFAM" id="SSF52151">
    <property type="entry name" value="FabD/lysophospholipase-like"/>
    <property type="match status" value="1"/>
</dbReference>
<dbReference type="SMART" id="SM00248">
    <property type="entry name" value="ANK"/>
    <property type="match status" value="3"/>
</dbReference>
<dbReference type="PANTHER" id="PTHR47170">
    <property type="entry name" value="MALONYL-COA ACP TRANSACYLASE, ACP-BINDING"/>
    <property type="match status" value="1"/>
</dbReference>
<dbReference type="PROSITE" id="PS50088">
    <property type="entry name" value="ANK_REPEAT"/>
    <property type="match status" value="1"/>
</dbReference>
<dbReference type="PANTHER" id="PTHR47170:SF2">
    <property type="entry name" value="MALONYL-COA:ACP TRANSACYLASE (MAT) DOMAIN-CONTAINING PROTEIN"/>
    <property type="match status" value="1"/>
</dbReference>
<feature type="domain" description="Malonyl-CoA:ACP transacylase (MAT)" evidence="3">
    <location>
        <begin position="262"/>
        <end position="567"/>
    </location>
</feature>
<dbReference type="Pfam" id="PF00698">
    <property type="entry name" value="Acyl_transf_1"/>
    <property type="match status" value="1"/>
</dbReference>
<dbReference type="InterPro" id="IPR002110">
    <property type="entry name" value="Ankyrin_rpt"/>
</dbReference>
<dbReference type="SUPFAM" id="SSF55048">
    <property type="entry name" value="Probable ACP-binding domain of malonyl-CoA ACP transacylase"/>
    <property type="match status" value="1"/>
</dbReference>
<evidence type="ECO:0000259" key="3">
    <source>
        <dbReference type="SMART" id="SM00827"/>
    </source>
</evidence>
<dbReference type="OrthoDB" id="497333at2759"/>
<accession>K8FCX8</accession>
<keyword evidence="1" id="KW-0040">ANK repeat</keyword>
<dbReference type="Gene3D" id="3.30.70.250">
    <property type="entry name" value="Malonyl-CoA ACP transacylase, ACP-binding"/>
    <property type="match status" value="1"/>
</dbReference>
<dbReference type="RefSeq" id="XP_007508837.1">
    <property type="nucleotide sequence ID" value="XM_007508775.1"/>
</dbReference>
<gene>
    <name evidence="4" type="ordered locus">Bathy15g00060</name>
</gene>
<dbReference type="GO" id="GO:0016740">
    <property type="term" value="F:transferase activity"/>
    <property type="evidence" value="ECO:0007669"/>
    <property type="project" value="InterPro"/>
</dbReference>
<feature type="coiled-coil region" evidence="2">
    <location>
        <begin position="198"/>
        <end position="240"/>
    </location>
</feature>
<dbReference type="Gene3D" id="3.40.366.10">
    <property type="entry name" value="Malonyl-Coenzyme A Acyl Carrier Protein, domain 2"/>
    <property type="match status" value="1"/>
</dbReference>
<dbReference type="SUPFAM" id="SSF48403">
    <property type="entry name" value="Ankyrin repeat"/>
    <property type="match status" value="1"/>
</dbReference>
<keyword evidence="5" id="KW-1185">Reference proteome</keyword>
<reference evidence="4" key="1">
    <citation type="submission" date="2011-10" db="EMBL/GenBank/DDBJ databases">
        <authorList>
            <person name="Genoscope - CEA"/>
        </authorList>
    </citation>
    <scope>NUCLEOTIDE SEQUENCE [LARGE SCALE GENOMIC DNA]</scope>
    <source>
        <strain evidence="4">RCC 1105</strain>
    </source>
</reference>
<dbReference type="Pfam" id="PF12796">
    <property type="entry name" value="Ank_2"/>
    <property type="match status" value="1"/>
</dbReference>
<evidence type="ECO:0000256" key="1">
    <source>
        <dbReference type="PROSITE-ProRule" id="PRU00023"/>
    </source>
</evidence>
<dbReference type="AlphaFoldDB" id="K8FCX8"/>
<dbReference type="InterPro" id="IPR036770">
    <property type="entry name" value="Ankyrin_rpt-contain_sf"/>
</dbReference>
<dbReference type="eggNOG" id="KOG2926">
    <property type="taxonomic scope" value="Eukaryota"/>
</dbReference>
<protein>
    <recommendedName>
        <fullName evidence="3">Malonyl-CoA:ACP transacylase (MAT) domain-containing protein</fullName>
    </recommendedName>
</protein>
<dbReference type="PROSITE" id="PS50297">
    <property type="entry name" value="ANK_REP_REGION"/>
    <property type="match status" value="1"/>
</dbReference>
<evidence type="ECO:0000256" key="2">
    <source>
        <dbReference type="SAM" id="Coils"/>
    </source>
</evidence>
<dbReference type="InterPro" id="IPR016035">
    <property type="entry name" value="Acyl_Trfase/lysoPLipase"/>
</dbReference>
<evidence type="ECO:0000313" key="5">
    <source>
        <dbReference type="Proteomes" id="UP000198341"/>
    </source>
</evidence>
<dbReference type="InterPro" id="IPR014043">
    <property type="entry name" value="Acyl_transferase_dom"/>
</dbReference>
<dbReference type="InterPro" id="IPR001227">
    <property type="entry name" value="Ac_transferase_dom_sf"/>
</dbReference>
<dbReference type="KEGG" id="bpg:Bathy15g00060"/>
<sequence>MPRDMTGAGRYPPQPKFQPFAFYSCFRLGDPEQAELIMETDPYFWTQDNGAGGPIHFATTYKQLDMVHHIVRNVPSCVNQRDGKGYTPLHRAAYLAQYDGYLELFEYLLSEGADPTITTNDYDPYLDPGLKTPLQVAIQDDDVRDRLQFLIDKYADVPKKPRCHPDLGCWWTLYDYGLDVVQTWAHDYKPDYPESRRRQKALEEKRLFKEQRRKKRQELEAQIELEIAEAKGELKNITIKDGKTDDSVIDPSTMNNSPIAFLFPGQGSQSVGMLKSCQDIPKVKEMCEKAKEILGYDILDVCINGPKEKLDETVYAQPALYLSGLAAVEKLKLDDPSFDESKVSAVAGLSLGEYCALVFAKAISFEDGLKVVKVRAESMAAAAKVGDHGMLTVVGLKDEQLEEIVKNVKSEGKKDEVLEIANYLFPQGRVVSGDKSALARVEKKAQDEGALKVAYLAVSGAFHTSRMDSAAENLKNVLETIEISKPEIPIFMNVLGTRLALSEMNKESIVRMLTKQLVSPVLWEATLKNLVSEGKTKLYELGPNSQIKSMTKRVSLDVWKEFTNIDVAK</sequence>
<organism evidence="4 5">
    <name type="scientific">Bathycoccus prasinos</name>
    <dbReference type="NCBI Taxonomy" id="41875"/>
    <lineage>
        <taxon>Eukaryota</taxon>
        <taxon>Viridiplantae</taxon>
        <taxon>Chlorophyta</taxon>
        <taxon>Mamiellophyceae</taxon>
        <taxon>Mamiellales</taxon>
        <taxon>Bathycoccaceae</taxon>
        <taxon>Bathycoccus</taxon>
    </lineage>
</organism>
<dbReference type="GeneID" id="19011405"/>
<dbReference type="InterPro" id="IPR052760">
    <property type="entry name" value="Mitochondrial_malonyltrans"/>
</dbReference>
<dbReference type="EMBL" id="FO082264">
    <property type="protein sequence ID" value="CCO19923.1"/>
    <property type="molecule type" value="Genomic_DNA"/>
</dbReference>